<dbReference type="SUPFAM" id="SSF51735">
    <property type="entry name" value="NAD(P)-binding Rossmann-fold domains"/>
    <property type="match status" value="1"/>
</dbReference>
<dbReference type="STRING" id="1045775.SAMN05216378_2166"/>
<keyword evidence="3" id="KW-1185">Reference proteome</keyword>
<sequence length="293" mass="30855">MRIFVTGATGFIGSAVVRELLAAGHEVVGLARSDKAVEALKANGADVHRGSLDDLESLRDGVAAADGVIHLAFNHDFLNFAASAETDRLATEAIGAALKGTGKPFVGTSGTLMLPAGRLGTEEDAPIPTTPRRSEQTAMKLVEQGVRSSVVRLAPSVHGLGDHGFVKALIDIARSKGISAYIGDGSNHWPAVHRLDAARLYRLAVEAAPAGARLHGVGDEGIPFRDIAGVIGRHLDLPVVGISPEEADSHFGWLSFAAKADNMASSTLTQESLNWRPVHVGLIQDLEEGHYFN</sequence>
<proteinExistence type="predicted"/>
<dbReference type="PANTHER" id="PTHR48079">
    <property type="entry name" value="PROTEIN YEEZ"/>
    <property type="match status" value="1"/>
</dbReference>
<dbReference type="RefSeq" id="WP_091184502.1">
    <property type="nucleotide sequence ID" value="NZ_FOMT01000002.1"/>
</dbReference>
<evidence type="ECO:0000313" key="2">
    <source>
        <dbReference type="EMBL" id="SFE06091.1"/>
    </source>
</evidence>
<dbReference type="PANTHER" id="PTHR48079:SF9">
    <property type="entry name" value="PUTATIVE-RELATED"/>
    <property type="match status" value="1"/>
</dbReference>
<dbReference type="InterPro" id="IPR036291">
    <property type="entry name" value="NAD(P)-bd_dom_sf"/>
</dbReference>
<dbReference type="GO" id="GO:0004029">
    <property type="term" value="F:aldehyde dehydrogenase (NAD+) activity"/>
    <property type="evidence" value="ECO:0007669"/>
    <property type="project" value="TreeGrafter"/>
</dbReference>
<dbReference type="Proteomes" id="UP000198855">
    <property type="component" value="Unassembled WGS sequence"/>
</dbReference>
<dbReference type="Gene3D" id="3.40.50.720">
    <property type="entry name" value="NAD(P)-binding Rossmann-like Domain"/>
    <property type="match status" value="1"/>
</dbReference>
<dbReference type="GO" id="GO:0005737">
    <property type="term" value="C:cytoplasm"/>
    <property type="evidence" value="ECO:0007669"/>
    <property type="project" value="TreeGrafter"/>
</dbReference>
<dbReference type="InterPro" id="IPR001509">
    <property type="entry name" value="Epimerase_deHydtase"/>
</dbReference>
<feature type="domain" description="NAD-dependent epimerase/dehydratase" evidence="1">
    <location>
        <begin position="3"/>
        <end position="208"/>
    </location>
</feature>
<dbReference type="CDD" id="cd05262">
    <property type="entry name" value="SDR_a7"/>
    <property type="match status" value="1"/>
</dbReference>
<organism evidence="2 3">
    <name type="scientific">Paenibacillus catalpae</name>
    <dbReference type="NCBI Taxonomy" id="1045775"/>
    <lineage>
        <taxon>Bacteria</taxon>
        <taxon>Bacillati</taxon>
        <taxon>Bacillota</taxon>
        <taxon>Bacilli</taxon>
        <taxon>Bacillales</taxon>
        <taxon>Paenibacillaceae</taxon>
        <taxon>Paenibacillus</taxon>
    </lineage>
</organism>
<dbReference type="InterPro" id="IPR051783">
    <property type="entry name" value="NAD(P)-dependent_oxidoreduct"/>
</dbReference>
<dbReference type="OrthoDB" id="9807212at2"/>
<dbReference type="EMBL" id="FOMT01000002">
    <property type="protein sequence ID" value="SFE06091.1"/>
    <property type="molecule type" value="Genomic_DNA"/>
</dbReference>
<name>A0A1I1XG06_9BACL</name>
<reference evidence="3" key="1">
    <citation type="submission" date="2016-10" db="EMBL/GenBank/DDBJ databases">
        <authorList>
            <person name="Varghese N."/>
            <person name="Submissions S."/>
        </authorList>
    </citation>
    <scope>NUCLEOTIDE SEQUENCE [LARGE SCALE GENOMIC DNA]</scope>
    <source>
        <strain evidence="3">CGMCC 1.10784</strain>
    </source>
</reference>
<dbReference type="AlphaFoldDB" id="A0A1I1XG06"/>
<gene>
    <name evidence="2" type="ORF">SAMN05216378_2166</name>
</gene>
<evidence type="ECO:0000313" key="3">
    <source>
        <dbReference type="Proteomes" id="UP000198855"/>
    </source>
</evidence>
<protein>
    <submittedName>
        <fullName evidence="2">Nucleoside-diphosphate-sugar epimerase</fullName>
    </submittedName>
</protein>
<evidence type="ECO:0000259" key="1">
    <source>
        <dbReference type="Pfam" id="PF01370"/>
    </source>
</evidence>
<dbReference type="Pfam" id="PF01370">
    <property type="entry name" value="Epimerase"/>
    <property type="match status" value="1"/>
</dbReference>
<accession>A0A1I1XG06</accession>